<dbReference type="Proteomes" id="UP000085678">
    <property type="component" value="Unplaced"/>
</dbReference>
<gene>
    <name evidence="9" type="primary">LOC106178451</name>
</gene>
<accession>A0A1S3K3V9</accession>
<dbReference type="GO" id="GO:0005737">
    <property type="term" value="C:cytoplasm"/>
    <property type="evidence" value="ECO:0007669"/>
    <property type="project" value="UniProtKB-ARBA"/>
</dbReference>
<evidence type="ECO:0000256" key="1">
    <source>
        <dbReference type="ARBA" id="ARBA00004635"/>
    </source>
</evidence>
<dbReference type="InParanoid" id="A0A1S3K3V9"/>
<dbReference type="InterPro" id="IPR001623">
    <property type="entry name" value="DnaJ_domain"/>
</dbReference>
<evidence type="ECO:0000256" key="6">
    <source>
        <dbReference type="SAM" id="MobiDB-lite"/>
    </source>
</evidence>
<reference evidence="9" key="1">
    <citation type="submission" date="2025-08" db="UniProtKB">
        <authorList>
            <consortium name="RefSeq"/>
        </authorList>
    </citation>
    <scope>IDENTIFICATION</scope>
    <source>
        <tissue evidence="9">Gonads</tissue>
    </source>
</reference>
<feature type="domain" description="J" evidence="7">
    <location>
        <begin position="14"/>
        <end position="79"/>
    </location>
</feature>
<dbReference type="STRING" id="7574.A0A1S3K3V9"/>
<evidence type="ECO:0000313" key="9">
    <source>
        <dbReference type="RefSeq" id="XP_013417094.1"/>
    </source>
</evidence>
<feature type="compositionally biased region" description="Acidic residues" evidence="6">
    <location>
        <begin position="175"/>
        <end position="184"/>
    </location>
</feature>
<dbReference type="InterPro" id="IPR051434">
    <property type="entry name" value="DnaJ_C_subfamily_member5"/>
</dbReference>
<keyword evidence="8" id="KW-1185">Reference proteome</keyword>
<dbReference type="SMART" id="SM00271">
    <property type="entry name" value="DnaJ"/>
    <property type="match status" value="1"/>
</dbReference>
<dbReference type="PANTHER" id="PTHR44027">
    <property type="entry name" value="DNAJ HOMOLOG SUBFAMILY C MEMBER 5 HOMOLOG"/>
    <property type="match status" value="1"/>
</dbReference>
<dbReference type="GeneID" id="106178451"/>
<sequence length="248" mass="27226">MDGHTRRLSTSGQSLYRVLGLQKGATHEEIKKSYRKLALKYHPDKNLDNPAAAEHFKDINHAHTVLSDTTRRGIYDRYGSLGIYIGEQFGEENVNAYFVLTSGWCKALFIFCGVITGCYLCCCCCCCCNFCCGKCKPAHPEDEGKYANLHPDDIEAMMKAEEEAARREGKKEEFSSDEEGEGEDGPVTSQPKSSAFAMPPAGDQNATSQMGPIPMPPPPDHSQNMANEKTGLRSDDVPTYGVDVGHSS</sequence>
<evidence type="ECO:0000313" key="8">
    <source>
        <dbReference type="Proteomes" id="UP000085678"/>
    </source>
</evidence>
<dbReference type="Pfam" id="PF00226">
    <property type="entry name" value="DnaJ"/>
    <property type="match status" value="1"/>
</dbReference>
<keyword evidence="4" id="KW-0143">Chaperone</keyword>
<feature type="compositionally biased region" description="Basic and acidic residues" evidence="6">
    <location>
        <begin position="161"/>
        <end position="174"/>
    </location>
</feature>
<protein>
    <submittedName>
        <fullName evidence="9">DnaJ homolog subfamily C member 5 isoform X1</fullName>
    </submittedName>
</protein>
<dbReference type="PROSITE" id="PS50076">
    <property type="entry name" value="DNAJ_2"/>
    <property type="match status" value="1"/>
</dbReference>
<dbReference type="PANTHER" id="PTHR44027:SF7">
    <property type="entry name" value="DNAJ HOMOLOG SUBFAMILY C MEMBER 5 HOMOLOG"/>
    <property type="match status" value="1"/>
</dbReference>
<evidence type="ECO:0000256" key="2">
    <source>
        <dbReference type="ARBA" id="ARBA00023136"/>
    </source>
</evidence>
<keyword evidence="2" id="KW-0472">Membrane</keyword>
<dbReference type="FunFam" id="1.10.287.110:FF:000017">
    <property type="entry name" value="dnaJ homolog subfamily C member 5"/>
    <property type="match status" value="1"/>
</dbReference>
<evidence type="ECO:0000256" key="5">
    <source>
        <dbReference type="ARBA" id="ARBA00023288"/>
    </source>
</evidence>
<organism evidence="8 9">
    <name type="scientific">Lingula anatina</name>
    <name type="common">Brachiopod</name>
    <name type="synonym">Lingula unguis</name>
    <dbReference type="NCBI Taxonomy" id="7574"/>
    <lineage>
        <taxon>Eukaryota</taxon>
        <taxon>Metazoa</taxon>
        <taxon>Spiralia</taxon>
        <taxon>Lophotrochozoa</taxon>
        <taxon>Brachiopoda</taxon>
        <taxon>Linguliformea</taxon>
        <taxon>Lingulata</taxon>
        <taxon>Lingulida</taxon>
        <taxon>Linguloidea</taxon>
        <taxon>Lingulidae</taxon>
        <taxon>Lingula</taxon>
    </lineage>
</organism>
<evidence type="ECO:0000256" key="4">
    <source>
        <dbReference type="ARBA" id="ARBA00023186"/>
    </source>
</evidence>
<evidence type="ECO:0000259" key="7">
    <source>
        <dbReference type="PROSITE" id="PS50076"/>
    </source>
</evidence>
<keyword evidence="5" id="KW-0449">Lipoprotein</keyword>
<keyword evidence="3" id="KW-0564">Palmitate</keyword>
<dbReference type="InterPro" id="IPR036869">
    <property type="entry name" value="J_dom_sf"/>
</dbReference>
<dbReference type="AlphaFoldDB" id="A0A1S3K3V9"/>
<dbReference type="GO" id="GO:0016020">
    <property type="term" value="C:membrane"/>
    <property type="evidence" value="ECO:0007669"/>
    <property type="project" value="UniProtKB-SubCell"/>
</dbReference>
<comment type="subcellular location">
    <subcellularLocation>
        <location evidence="1">Membrane</location>
        <topology evidence="1">Lipid-anchor</topology>
    </subcellularLocation>
</comment>
<dbReference type="OrthoDB" id="445556at2759"/>
<evidence type="ECO:0000256" key="3">
    <source>
        <dbReference type="ARBA" id="ARBA00023139"/>
    </source>
</evidence>
<dbReference type="OMA" id="CCLCCNF"/>
<dbReference type="SUPFAM" id="SSF46565">
    <property type="entry name" value="Chaperone J-domain"/>
    <property type="match status" value="1"/>
</dbReference>
<feature type="region of interest" description="Disordered" evidence="6">
    <location>
        <begin position="161"/>
        <end position="248"/>
    </location>
</feature>
<dbReference type="RefSeq" id="XP_013417094.1">
    <property type="nucleotide sequence ID" value="XM_013561640.1"/>
</dbReference>
<dbReference type="CDD" id="cd06257">
    <property type="entry name" value="DnaJ"/>
    <property type="match status" value="1"/>
</dbReference>
<dbReference type="FunCoup" id="A0A1S3K3V9">
    <property type="interactions" value="143"/>
</dbReference>
<dbReference type="PRINTS" id="PR00625">
    <property type="entry name" value="JDOMAIN"/>
</dbReference>
<name>A0A1S3K3V9_LINAN</name>
<dbReference type="KEGG" id="lak:106178451"/>
<proteinExistence type="predicted"/>
<dbReference type="Gene3D" id="1.10.287.110">
    <property type="entry name" value="DnaJ domain"/>
    <property type="match status" value="1"/>
</dbReference>